<comment type="subcellular location">
    <subcellularLocation>
        <location evidence="1">Cytoplasm</location>
    </subcellularLocation>
</comment>
<evidence type="ECO:0000313" key="12">
    <source>
        <dbReference type="Proteomes" id="UP000660680"/>
    </source>
</evidence>
<reference evidence="11" key="2">
    <citation type="submission" date="2020-09" db="EMBL/GenBank/DDBJ databases">
        <authorList>
            <person name="Sun Q."/>
            <person name="Ohkuma M."/>
        </authorList>
    </citation>
    <scope>NUCLEOTIDE SEQUENCE</scope>
    <source>
        <strain evidence="11">JCM 3276</strain>
    </source>
</reference>
<evidence type="ECO:0000256" key="3">
    <source>
        <dbReference type="ARBA" id="ARBA00023002"/>
    </source>
</evidence>
<dbReference type="Proteomes" id="UP000660680">
    <property type="component" value="Unassembled WGS sequence"/>
</dbReference>
<dbReference type="FunFam" id="3.30.360.10:FF:000002">
    <property type="entry name" value="Glyceraldehyde-3-phosphate dehydrogenase"/>
    <property type="match status" value="1"/>
</dbReference>
<proteinExistence type="inferred from homology"/>
<feature type="binding site" evidence="6">
    <location>
        <position position="313"/>
    </location>
    <ligand>
        <name>NAD(+)</name>
        <dbReference type="ChEBI" id="CHEBI:57540"/>
    </ligand>
</feature>
<gene>
    <name evidence="11" type="primary">gapA</name>
    <name evidence="11" type="ORF">GCM10010171_22120</name>
</gene>
<dbReference type="InterPro" id="IPR036291">
    <property type="entry name" value="NAD(P)-bd_dom_sf"/>
</dbReference>
<dbReference type="FunFam" id="3.40.50.720:FF:000001">
    <property type="entry name" value="Glyceraldehyde-3-phosphate dehydrogenase"/>
    <property type="match status" value="1"/>
</dbReference>
<dbReference type="NCBIfam" id="TIGR01534">
    <property type="entry name" value="GAPDH-I"/>
    <property type="match status" value="1"/>
</dbReference>
<feature type="binding site" evidence="5">
    <location>
        <position position="181"/>
    </location>
    <ligand>
        <name>D-glyceraldehyde 3-phosphate</name>
        <dbReference type="ChEBI" id="CHEBI:59776"/>
    </ligand>
</feature>
<dbReference type="CDD" id="cd05214">
    <property type="entry name" value="GAPDH_I_N"/>
    <property type="match status" value="1"/>
</dbReference>
<sequence>MRIAVNGFGRMGRAVLRAVADRAEDIDIVAVNDLATPETLAHLLRHDSTYGPWGPRIESGTDWMSFADTTLRVTALPDPEQLPWRELGVDLVVEATGRFRTRDAAAAHLRAGADRVLITAPGRGVDATIVLGVNDHTFDPVRHRVISNASCTTNCLAPMVRVLHTAFGVEHALMTTVHSYTNDQNLLDGPHKDARRARSAAVNIIPTTTGAAAAVGEVLPELRGRLDGVAVRVPVEDGSLTDLTVELSRSVAADEVNAAFAEAAEHQLRNVLRYSTAPIVSRDIVGDPASCVIDGPLTRARGHLVKVFGWYDNEWGYANRTVDLIRLIADG</sequence>
<evidence type="ECO:0000256" key="4">
    <source>
        <dbReference type="PIRSR" id="PIRSR000149-1"/>
    </source>
</evidence>
<dbReference type="EMBL" id="BMRB01000002">
    <property type="protein sequence ID" value="GGS28593.1"/>
    <property type="molecule type" value="Genomic_DNA"/>
</dbReference>
<dbReference type="AlphaFoldDB" id="A0A918LBN3"/>
<dbReference type="Gene3D" id="3.30.360.10">
    <property type="entry name" value="Dihydrodipicolinate Reductase, domain 2"/>
    <property type="match status" value="1"/>
</dbReference>
<feature type="binding site" evidence="6">
    <location>
        <position position="119"/>
    </location>
    <ligand>
        <name>NAD(+)</name>
        <dbReference type="ChEBI" id="CHEBI:57540"/>
    </ligand>
</feature>
<dbReference type="InterPro" id="IPR020830">
    <property type="entry name" value="GlycerAld_3-P_DH_AS"/>
</dbReference>
<dbReference type="GO" id="GO:0004365">
    <property type="term" value="F:glyceraldehyde-3-phosphate dehydrogenase (NAD+) (phosphorylating) activity"/>
    <property type="evidence" value="ECO:0007669"/>
    <property type="project" value="UniProtKB-ARBA"/>
</dbReference>
<evidence type="ECO:0000259" key="10">
    <source>
        <dbReference type="SMART" id="SM00846"/>
    </source>
</evidence>
<keyword evidence="6" id="KW-0547">Nucleotide-binding</keyword>
<dbReference type="InterPro" id="IPR006424">
    <property type="entry name" value="Glyceraldehyde-3-P_DH_1"/>
</dbReference>
<dbReference type="SUPFAM" id="SSF55347">
    <property type="entry name" value="Glyceraldehyde-3-phosphate dehydrogenase-like, C-terminal domain"/>
    <property type="match status" value="1"/>
</dbReference>
<accession>A0A918LBN3</accession>
<dbReference type="GO" id="GO:0005737">
    <property type="term" value="C:cytoplasm"/>
    <property type="evidence" value="ECO:0007669"/>
    <property type="project" value="UniProtKB-SubCell"/>
</dbReference>
<feature type="active site" description="Nucleophile" evidence="4">
    <location>
        <position position="151"/>
    </location>
</feature>
<dbReference type="InterPro" id="IPR020828">
    <property type="entry name" value="GlycerAld_3-P_DH_NAD(P)-bd"/>
</dbReference>
<dbReference type="Gene3D" id="3.40.50.720">
    <property type="entry name" value="NAD(P)-binding Rossmann-like Domain"/>
    <property type="match status" value="1"/>
</dbReference>
<dbReference type="PIRSF" id="PIRSF000149">
    <property type="entry name" value="GAP_DH"/>
    <property type="match status" value="1"/>
</dbReference>
<keyword evidence="12" id="KW-1185">Reference proteome</keyword>
<evidence type="ECO:0000256" key="2">
    <source>
        <dbReference type="ARBA" id="ARBA00007406"/>
    </source>
</evidence>
<feature type="binding site" evidence="6">
    <location>
        <position position="33"/>
    </location>
    <ligand>
        <name>NAD(+)</name>
        <dbReference type="ChEBI" id="CHEBI:57540"/>
    </ligand>
</feature>
<dbReference type="GO" id="GO:0006006">
    <property type="term" value="P:glucose metabolic process"/>
    <property type="evidence" value="ECO:0007669"/>
    <property type="project" value="InterPro"/>
</dbReference>
<comment type="similarity">
    <text evidence="2 8">Belongs to the glyceraldehyde-3-phosphate dehydrogenase family.</text>
</comment>
<evidence type="ECO:0000256" key="7">
    <source>
        <dbReference type="PIRSR" id="PIRSR000149-4"/>
    </source>
</evidence>
<dbReference type="EC" id="1.2.1.-" evidence="9"/>
<evidence type="ECO:0000313" key="11">
    <source>
        <dbReference type="EMBL" id="GGS28593.1"/>
    </source>
</evidence>
<feature type="domain" description="Glyceraldehyde 3-phosphate dehydrogenase NAD(P) binding" evidence="10">
    <location>
        <begin position="1"/>
        <end position="151"/>
    </location>
</feature>
<name>A0A918LBN3_9PSEU</name>
<dbReference type="SUPFAM" id="SSF51735">
    <property type="entry name" value="NAD(P)-binding Rossmann-fold domains"/>
    <property type="match status" value="1"/>
</dbReference>
<evidence type="ECO:0000256" key="5">
    <source>
        <dbReference type="PIRSR" id="PIRSR000149-2"/>
    </source>
</evidence>
<evidence type="ECO:0000256" key="9">
    <source>
        <dbReference type="RuleBase" id="RU361160"/>
    </source>
</evidence>
<dbReference type="Pfam" id="PF00044">
    <property type="entry name" value="Gp_dh_N"/>
    <property type="match status" value="1"/>
</dbReference>
<dbReference type="GO" id="GO:0050661">
    <property type="term" value="F:NADP binding"/>
    <property type="evidence" value="ECO:0007669"/>
    <property type="project" value="InterPro"/>
</dbReference>
<dbReference type="PANTHER" id="PTHR43148">
    <property type="entry name" value="GLYCERALDEHYDE-3-PHOSPHATE DEHYDROGENASE 2"/>
    <property type="match status" value="1"/>
</dbReference>
<dbReference type="Pfam" id="PF02800">
    <property type="entry name" value="Gp_dh_C"/>
    <property type="match status" value="1"/>
</dbReference>
<dbReference type="PROSITE" id="PS00071">
    <property type="entry name" value="GAPDH"/>
    <property type="match status" value="1"/>
</dbReference>
<feature type="binding site" evidence="5">
    <location>
        <begin position="209"/>
        <end position="210"/>
    </location>
    <ligand>
        <name>D-glyceraldehyde 3-phosphate</name>
        <dbReference type="ChEBI" id="CHEBI:59776"/>
    </ligand>
</feature>
<dbReference type="InterPro" id="IPR020831">
    <property type="entry name" value="GlycerAld/Erythrose_P_DH"/>
</dbReference>
<keyword evidence="6" id="KW-0520">NAD</keyword>
<dbReference type="PRINTS" id="PR00078">
    <property type="entry name" value="G3PDHDRGNASE"/>
</dbReference>
<keyword evidence="3 9" id="KW-0560">Oxidoreductase</keyword>
<reference evidence="11" key="1">
    <citation type="journal article" date="2014" name="Int. J. Syst. Evol. Microbiol.">
        <title>Complete genome sequence of Corynebacterium casei LMG S-19264T (=DSM 44701T), isolated from a smear-ripened cheese.</title>
        <authorList>
            <consortium name="US DOE Joint Genome Institute (JGI-PGF)"/>
            <person name="Walter F."/>
            <person name="Albersmeier A."/>
            <person name="Kalinowski J."/>
            <person name="Ruckert C."/>
        </authorList>
    </citation>
    <scope>NUCLEOTIDE SEQUENCE</scope>
    <source>
        <strain evidence="11">JCM 3276</strain>
    </source>
</reference>
<evidence type="ECO:0000256" key="6">
    <source>
        <dbReference type="PIRSR" id="PIRSR000149-3"/>
    </source>
</evidence>
<dbReference type="RefSeq" id="WP_189210336.1">
    <property type="nucleotide sequence ID" value="NZ_BMRB01000002.1"/>
</dbReference>
<dbReference type="InterPro" id="IPR020829">
    <property type="entry name" value="GlycerAld_3-P_DH_cat"/>
</dbReference>
<comment type="caution">
    <text evidence="11">The sequence shown here is derived from an EMBL/GenBank/DDBJ whole genome shotgun (WGS) entry which is preliminary data.</text>
</comment>
<dbReference type="CDD" id="cd18126">
    <property type="entry name" value="GAPDH_I_C"/>
    <property type="match status" value="1"/>
</dbReference>
<organism evidence="11 12">
    <name type="scientific">Actinokineospora fastidiosa</name>
    <dbReference type="NCBI Taxonomy" id="1816"/>
    <lineage>
        <taxon>Bacteria</taxon>
        <taxon>Bacillati</taxon>
        <taxon>Actinomycetota</taxon>
        <taxon>Actinomycetes</taxon>
        <taxon>Pseudonocardiales</taxon>
        <taxon>Pseudonocardiaceae</taxon>
        <taxon>Actinokineospora</taxon>
    </lineage>
</organism>
<evidence type="ECO:0000256" key="1">
    <source>
        <dbReference type="ARBA" id="ARBA00004496"/>
    </source>
</evidence>
<evidence type="ECO:0000256" key="8">
    <source>
        <dbReference type="RuleBase" id="RU000397"/>
    </source>
</evidence>
<feature type="site" description="Activates thiol group during catalysis" evidence="7">
    <location>
        <position position="178"/>
    </location>
</feature>
<dbReference type="SMART" id="SM00846">
    <property type="entry name" value="Gp_dh_N"/>
    <property type="match status" value="1"/>
</dbReference>
<dbReference type="GO" id="GO:0051287">
    <property type="term" value="F:NAD binding"/>
    <property type="evidence" value="ECO:0007669"/>
    <property type="project" value="InterPro"/>
</dbReference>
<feature type="binding site" evidence="5">
    <location>
        <position position="232"/>
    </location>
    <ligand>
        <name>D-glyceraldehyde 3-phosphate</name>
        <dbReference type="ChEBI" id="CHEBI:59776"/>
    </ligand>
</feature>
<feature type="binding site" evidence="5">
    <location>
        <begin position="150"/>
        <end position="152"/>
    </location>
    <ligand>
        <name>D-glyceraldehyde 3-phosphate</name>
        <dbReference type="ChEBI" id="CHEBI:59776"/>
    </ligand>
</feature>
<protein>
    <recommendedName>
        <fullName evidence="9">Glyceraldehyde-3-phosphate dehydrogenase</fullName>
        <ecNumber evidence="9">1.2.1.-</ecNumber>
    </recommendedName>
</protein>